<evidence type="ECO:0000256" key="7">
    <source>
        <dbReference type="ARBA" id="ARBA00023163"/>
    </source>
</evidence>
<dbReference type="SUPFAM" id="SSF48508">
    <property type="entry name" value="Nuclear receptor ligand-binding domain"/>
    <property type="match status" value="1"/>
</dbReference>
<keyword evidence="2 10" id="KW-0479">Metal-binding</keyword>
<reference evidence="14" key="1">
    <citation type="journal article" date="2010" name="Science">
        <title>Plasticity of animal genome architecture unmasked by rapid evolution of a pelagic tunicate.</title>
        <authorList>
            <person name="Denoeud F."/>
            <person name="Henriet S."/>
            <person name="Mungpakdee S."/>
            <person name="Aury J.M."/>
            <person name="Da Silva C."/>
            <person name="Brinkmann H."/>
            <person name="Mikhaleva J."/>
            <person name="Olsen L.C."/>
            <person name="Jubin C."/>
            <person name="Canestro C."/>
            <person name="Bouquet J.M."/>
            <person name="Danks G."/>
            <person name="Poulain J."/>
            <person name="Campsteijn C."/>
            <person name="Adamski M."/>
            <person name="Cross I."/>
            <person name="Yadetie F."/>
            <person name="Muffato M."/>
            <person name="Louis A."/>
            <person name="Butcher S."/>
            <person name="Tsagkogeorga G."/>
            <person name="Konrad A."/>
            <person name="Singh S."/>
            <person name="Jensen M.F."/>
            <person name="Cong E.H."/>
            <person name="Eikeseth-Otteraa H."/>
            <person name="Noel B."/>
            <person name="Anthouard V."/>
            <person name="Porcel B.M."/>
            <person name="Kachouri-Lafond R."/>
            <person name="Nishino A."/>
            <person name="Ugolini M."/>
            <person name="Chourrout P."/>
            <person name="Nishida H."/>
            <person name="Aasland R."/>
            <person name="Huzurbazar S."/>
            <person name="Westhof E."/>
            <person name="Delsuc F."/>
            <person name="Lehrach H."/>
            <person name="Reinhardt R."/>
            <person name="Weissenbach J."/>
            <person name="Roy S.W."/>
            <person name="Artiguenave F."/>
            <person name="Postlethwait J.H."/>
            <person name="Manak J.R."/>
            <person name="Thompson E.M."/>
            <person name="Jaillon O."/>
            <person name="Du Pasquier L."/>
            <person name="Boudinot P."/>
            <person name="Liberles D.A."/>
            <person name="Volff J.N."/>
            <person name="Philippe H."/>
            <person name="Lenhard B."/>
            <person name="Roest Crollius H."/>
            <person name="Wincker P."/>
            <person name="Chourrout D."/>
        </authorList>
    </citation>
    <scope>NUCLEOTIDE SEQUENCE [LARGE SCALE GENOMIC DNA]</scope>
</reference>
<dbReference type="InterPro" id="IPR001723">
    <property type="entry name" value="Nuclear_hrmn_rcpt"/>
</dbReference>
<keyword evidence="3 10" id="KW-0863">Zinc-finger</keyword>
<dbReference type="InterPro" id="IPR013088">
    <property type="entry name" value="Znf_NHR/GATA"/>
</dbReference>
<evidence type="ECO:0000256" key="11">
    <source>
        <dbReference type="SAM" id="MobiDB-lite"/>
    </source>
</evidence>
<feature type="region of interest" description="Disordered" evidence="11">
    <location>
        <begin position="280"/>
        <end position="308"/>
    </location>
</feature>
<evidence type="ECO:0000256" key="3">
    <source>
        <dbReference type="ARBA" id="ARBA00022771"/>
    </source>
</evidence>
<dbReference type="Pfam" id="PF00104">
    <property type="entry name" value="Hormone_recep"/>
    <property type="match status" value="1"/>
</dbReference>
<evidence type="ECO:0000256" key="2">
    <source>
        <dbReference type="ARBA" id="ARBA00022723"/>
    </source>
</evidence>
<evidence type="ECO:0000256" key="1">
    <source>
        <dbReference type="ARBA" id="ARBA00004123"/>
    </source>
</evidence>
<dbReference type="PROSITE" id="PS00031">
    <property type="entry name" value="NUCLEAR_REC_DBD_1"/>
    <property type="match status" value="1"/>
</dbReference>
<dbReference type="AlphaFoldDB" id="E4XGR6"/>
<dbReference type="GO" id="GO:0008270">
    <property type="term" value="F:zinc ion binding"/>
    <property type="evidence" value="ECO:0007669"/>
    <property type="project" value="UniProtKB-KW"/>
</dbReference>
<dbReference type="PRINTS" id="PR00398">
    <property type="entry name" value="STRDHORMONER"/>
</dbReference>
<dbReference type="GO" id="GO:0003700">
    <property type="term" value="F:DNA-binding transcription factor activity"/>
    <property type="evidence" value="ECO:0007669"/>
    <property type="project" value="InterPro"/>
</dbReference>
<dbReference type="PANTHER" id="PTHR24083">
    <property type="entry name" value="NUCLEAR HORMONE RECEPTOR"/>
    <property type="match status" value="1"/>
</dbReference>
<keyword evidence="5 10" id="KW-0805">Transcription regulation</keyword>
<dbReference type="Gene3D" id="1.10.565.10">
    <property type="entry name" value="Retinoid X Receptor"/>
    <property type="match status" value="1"/>
</dbReference>
<evidence type="ECO:0000256" key="5">
    <source>
        <dbReference type="ARBA" id="ARBA00023015"/>
    </source>
</evidence>
<comment type="similarity">
    <text evidence="10">Belongs to the nuclear hormone receptor family.</text>
</comment>
<dbReference type="SMART" id="SM00399">
    <property type="entry name" value="ZnF_C4"/>
    <property type="match status" value="1"/>
</dbReference>
<dbReference type="PROSITE" id="PS51843">
    <property type="entry name" value="NR_LBD"/>
    <property type="match status" value="1"/>
</dbReference>
<feature type="domain" description="Nuclear receptor" evidence="12">
    <location>
        <begin position="91"/>
        <end position="166"/>
    </location>
</feature>
<evidence type="ECO:0000256" key="6">
    <source>
        <dbReference type="ARBA" id="ARBA00023125"/>
    </source>
</evidence>
<dbReference type="InterPro" id="IPR050274">
    <property type="entry name" value="Nuclear_hormone_rcpt_NR2"/>
</dbReference>
<dbReference type="PROSITE" id="PS51030">
    <property type="entry name" value="NUCLEAR_REC_DBD_2"/>
    <property type="match status" value="1"/>
</dbReference>
<dbReference type="Proteomes" id="UP000001307">
    <property type="component" value="Unassembled WGS sequence"/>
</dbReference>
<keyword evidence="15" id="KW-1185">Reference proteome</keyword>
<dbReference type="InParanoid" id="E4XGR6"/>
<feature type="domain" description="NR LBD" evidence="13">
    <location>
        <begin position="310"/>
        <end position="544"/>
    </location>
</feature>
<dbReference type="InterPro" id="IPR001628">
    <property type="entry name" value="Znf_hrmn_rcpt"/>
</dbReference>
<dbReference type="FunFam" id="3.30.50.10:FF:000006">
    <property type="entry name" value="Nuclear receptor subfamily 5 group A member"/>
    <property type="match status" value="1"/>
</dbReference>
<dbReference type="GO" id="GO:0043565">
    <property type="term" value="F:sequence-specific DNA binding"/>
    <property type="evidence" value="ECO:0007669"/>
    <property type="project" value="InterPro"/>
</dbReference>
<evidence type="ECO:0000313" key="15">
    <source>
        <dbReference type="Proteomes" id="UP000001307"/>
    </source>
</evidence>
<dbReference type="PRINTS" id="PR00047">
    <property type="entry name" value="STROIDFINGER"/>
</dbReference>
<dbReference type="GO" id="GO:0005634">
    <property type="term" value="C:nucleus"/>
    <property type="evidence" value="ECO:0007669"/>
    <property type="project" value="UniProtKB-SubCell"/>
</dbReference>
<dbReference type="Gene3D" id="3.30.50.10">
    <property type="entry name" value="Erythroid Transcription Factor GATA-1, subunit A"/>
    <property type="match status" value="1"/>
</dbReference>
<evidence type="ECO:0000256" key="4">
    <source>
        <dbReference type="ARBA" id="ARBA00022833"/>
    </source>
</evidence>
<evidence type="ECO:0000256" key="10">
    <source>
        <dbReference type="RuleBase" id="RU004334"/>
    </source>
</evidence>
<protein>
    <recommendedName>
        <fullName evidence="16">Nuclear receptor domain-containing protein</fullName>
    </recommendedName>
</protein>
<evidence type="ECO:0000256" key="8">
    <source>
        <dbReference type="ARBA" id="ARBA00023170"/>
    </source>
</evidence>
<gene>
    <name evidence="14" type="ORF">GSOID_T00010681001</name>
</gene>
<sequence>MSVLKFEPQLAMMETESARQNGEVKNEMDVQPLEHIKTENEEAFQPQQLDMIQETVESSPQHVSGIKYKKMENGPISIQLDQKFKENDYFYERCEVCGDRASGRHYGVKSCEGCKGFFKRSIRKKLNYTCRWNADCPVTKLQRNRCQACRFFKCVSVGMRADSVQNERGPIRPLKPNMTRTLPLSFSENASSALNQSRSVNPISLESIVNLSSSLTSNNSTNSAGRSSTNQSPVQFNRSSQPNLSTSSPPVTGANQSVLNAVFNLPSLSNFRNLTQLRNQTQAAPQKVRATVNPSSETISNDQRPDATSNLLSNISRLIAKEPDAEKNKSSEQTGKETEILPECILKFDFEKPEGSAADEQRSYEIASRMLFLSAKWIKKFSGYHSIEVEQQVTFMLHTWSELFLIGIAQCISRDDIKSISDTLRFRLFEDELIQDLDLIERTVMYIQDLELGNIEYALCRCLLFLNPLVTGTRESADQKIETLLNDTMSKISSLISTQRQQKILMRINLCKQIHKKSIEKIFFSCLLGTIPIRSIVPFLINSSIENISQGTL</sequence>
<dbReference type="SMART" id="SM00430">
    <property type="entry name" value="HOLI"/>
    <property type="match status" value="1"/>
</dbReference>
<dbReference type="InterPro" id="IPR000536">
    <property type="entry name" value="Nucl_hrmn_rcpt_lig-bd"/>
</dbReference>
<dbReference type="OrthoDB" id="40902at2759"/>
<evidence type="ECO:0000313" key="14">
    <source>
        <dbReference type="EMBL" id="CBY09864.1"/>
    </source>
</evidence>
<name>E4XGR6_OIKDI</name>
<dbReference type="EMBL" id="FN653049">
    <property type="protein sequence ID" value="CBY09864.1"/>
    <property type="molecule type" value="Genomic_DNA"/>
</dbReference>
<keyword evidence="9 10" id="KW-0539">Nucleus</keyword>
<comment type="subcellular location">
    <subcellularLocation>
        <location evidence="1 10">Nucleus</location>
    </subcellularLocation>
</comment>
<proteinExistence type="inferred from homology"/>
<evidence type="ECO:0008006" key="16">
    <source>
        <dbReference type="Google" id="ProtNLM"/>
    </source>
</evidence>
<evidence type="ECO:0000259" key="12">
    <source>
        <dbReference type="PROSITE" id="PS51030"/>
    </source>
</evidence>
<keyword evidence="4 10" id="KW-0862">Zinc</keyword>
<dbReference type="InterPro" id="IPR035500">
    <property type="entry name" value="NHR-like_dom_sf"/>
</dbReference>
<organism evidence="14">
    <name type="scientific">Oikopleura dioica</name>
    <name type="common">Tunicate</name>
    <dbReference type="NCBI Taxonomy" id="34765"/>
    <lineage>
        <taxon>Eukaryota</taxon>
        <taxon>Metazoa</taxon>
        <taxon>Chordata</taxon>
        <taxon>Tunicata</taxon>
        <taxon>Appendicularia</taxon>
        <taxon>Copelata</taxon>
        <taxon>Oikopleuridae</taxon>
        <taxon>Oikopleura</taxon>
    </lineage>
</organism>
<accession>E4XGR6</accession>
<evidence type="ECO:0000256" key="9">
    <source>
        <dbReference type="ARBA" id="ARBA00023242"/>
    </source>
</evidence>
<dbReference type="FunCoup" id="E4XGR6">
    <property type="interactions" value="220"/>
</dbReference>
<keyword evidence="6 10" id="KW-0238">DNA-binding</keyword>
<keyword evidence="8 10" id="KW-0675">Receptor</keyword>
<keyword evidence="7 10" id="KW-0804">Transcription</keyword>
<dbReference type="Pfam" id="PF00105">
    <property type="entry name" value="zf-C4"/>
    <property type="match status" value="1"/>
</dbReference>
<feature type="compositionally biased region" description="Polar residues" evidence="11">
    <location>
        <begin position="224"/>
        <end position="252"/>
    </location>
</feature>
<feature type="region of interest" description="Disordered" evidence="11">
    <location>
        <begin position="215"/>
        <end position="252"/>
    </location>
</feature>
<dbReference type="SUPFAM" id="SSF57716">
    <property type="entry name" value="Glucocorticoid receptor-like (DNA-binding domain)"/>
    <property type="match status" value="1"/>
</dbReference>
<evidence type="ECO:0000259" key="13">
    <source>
        <dbReference type="PROSITE" id="PS51843"/>
    </source>
</evidence>
<feature type="compositionally biased region" description="Polar residues" evidence="11">
    <location>
        <begin position="292"/>
        <end position="308"/>
    </location>
</feature>